<evidence type="ECO:0000259" key="5">
    <source>
        <dbReference type="PROSITE" id="PS50112"/>
    </source>
</evidence>
<dbReference type="InterPro" id="IPR013656">
    <property type="entry name" value="PAS_4"/>
</dbReference>
<dbReference type="Pfam" id="PF00563">
    <property type="entry name" value="EAL"/>
    <property type="match status" value="1"/>
</dbReference>
<dbReference type="SMART" id="SM00304">
    <property type="entry name" value="HAMP"/>
    <property type="match status" value="1"/>
</dbReference>
<dbReference type="SMART" id="SM00091">
    <property type="entry name" value="PAS"/>
    <property type="match status" value="2"/>
</dbReference>
<evidence type="ECO:0000313" key="11">
    <source>
        <dbReference type="Proteomes" id="UP000599578"/>
    </source>
</evidence>
<evidence type="ECO:0000259" key="6">
    <source>
        <dbReference type="PROSITE" id="PS50113"/>
    </source>
</evidence>
<dbReference type="AlphaFoldDB" id="A0A918DWG7"/>
<evidence type="ECO:0000259" key="9">
    <source>
        <dbReference type="PROSITE" id="PS50887"/>
    </source>
</evidence>
<keyword evidence="11" id="KW-1185">Reference proteome</keyword>
<dbReference type="InterPro" id="IPR001633">
    <property type="entry name" value="EAL_dom"/>
</dbReference>
<dbReference type="NCBIfam" id="TIGR00254">
    <property type="entry name" value="GGDEF"/>
    <property type="match status" value="1"/>
</dbReference>
<dbReference type="PANTHER" id="PTHR44757">
    <property type="entry name" value="DIGUANYLATE CYCLASE DGCP"/>
    <property type="match status" value="1"/>
</dbReference>
<dbReference type="InterPro" id="IPR001610">
    <property type="entry name" value="PAC"/>
</dbReference>
<evidence type="ECO:0000313" key="10">
    <source>
        <dbReference type="EMBL" id="GGO85684.1"/>
    </source>
</evidence>
<dbReference type="RefSeq" id="WP_188861882.1">
    <property type="nucleotide sequence ID" value="NZ_BMLT01000009.1"/>
</dbReference>
<dbReference type="Gene3D" id="3.20.20.450">
    <property type="entry name" value="EAL domain"/>
    <property type="match status" value="1"/>
</dbReference>
<gene>
    <name evidence="10" type="ORF">GCM10011348_34800</name>
</gene>
<feature type="domain" description="GGDEF" evidence="9">
    <location>
        <begin position="536"/>
        <end position="669"/>
    </location>
</feature>
<dbReference type="SMART" id="SM00086">
    <property type="entry name" value="PAC"/>
    <property type="match status" value="2"/>
</dbReference>
<feature type="chain" id="PRO_5036696714" evidence="4">
    <location>
        <begin position="18"/>
        <end position="942"/>
    </location>
</feature>
<feature type="transmembrane region" description="Helical" evidence="3">
    <location>
        <begin position="158"/>
        <end position="179"/>
    </location>
</feature>
<dbReference type="GO" id="GO:0003824">
    <property type="term" value="F:catalytic activity"/>
    <property type="evidence" value="ECO:0007669"/>
    <property type="project" value="UniProtKB-ARBA"/>
</dbReference>
<dbReference type="PROSITE" id="PS50113">
    <property type="entry name" value="PAC"/>
    <property type="match status" value="2"/>
</dbReference>
<protein>
    <submittedName>
        <fullName evidence="10">Uncharacterized protein</fullName>
    </submittedName>
</protein>
<accession>A0A918DWG7</accession>
<evidence type="ECO:0000256" key="2">
    <source>
        <dbReference type="SAM" id="MobiDB-lite"/>
    </source>
</evidence>
<evidence type="ECO:0000259" key="8">
    <source>
        <dbReference type="PROSITE" id="PS50885"/>
    </source>
</evidence>
<dbReference type="SUPFAM" id="SSF158472">
    <property type="entry name" value="HAMP domain-like"/>
    <property type="match status" value="1"/>
</dbReference>
<dbReference type="CDD" id="cd06225">
    <property type="entry name" value="HAMP"/>
    <property type="match status" value="1"/>
</dbReference>
<dbReference type="InterPro" id="IPR000014">
    <property type="entry name" value="PAS"/>
</dbReference>
<dbReference type="Pfam" id="PF00990">
    <property type="entry name" value="GGDEF"/>
    <property type="match status" value="1"/>
</dbReference>
<feature type="region of interest" description="Disordered" evidence="2">
    <location>
        <begin position="916"/>
        <end position="942"/>
    </location>
</feature>
<feature type="domain" description="PAC" evidence="6">
    <location>
        <begin position="444"/>
        <end position="497"/>
    </location>
</feature>
<feature type="domain" description="PAC" evidence="6">
    <location>
        <begin position="325"/>
        <end position="378"/>
    </location>
</feature>
<reference evidence="10 11" key="1">
    <citation type="journal article" date="2014" name="Int. J. Syst. Evol. Microbiol.">
        <title>Complete genome sequence of Corynebacterium casei LMG S-19264T (=DSM 44701T), isolated from a smear-ripened cheese.</title>
        <authorList>
            <consortium name="US DOE Joint Genome Institute (JGI-PGF)"/>
            <person name="Walter F."/>
            <person name="Albersmeier A."/>
            <person name="Kalinowski J."/>
            <person name="Ruckert C."/>
        </authorList>
    </citation>
    <scope>NUCLEOTIDE SEQUENCE [LARGE SCALE GENOMIC DNA]</scope>
    <source>
        <strain evidence="10 11">CGMCC 1.7286</strain>
    </source>
</reference>
<dbReference type="PROSITE" id="PS50885">
    <property type="entry name" value="HAMP"/>
    <property type="match status" value="1"/>
</dbReference>
<dbReference type="SUPFAM" id="SSF55785">
    <property type="entry name" value="PYP-like sensor domain (PAS domain)"/>
    <property type="match status" value="2"/>
</dbReference>
<keyword evidence="3" id="KW-0472">Membrane</keyword>
<keyword evidence="3" id="KW-0812">Transmembrane</keyword>
<keyword evidence="4" id="KW-0732">Signal</keyword>
<dbReference type="InterPro" id="IPR000160">
    <property type="entry name" value="GGDEF_dom"/>
</dbReference>
<dbReference type="InterPro" id="IPR003660">
    <property type="entry name" value="HAMP_dom"/>
</dbReference>
<dbReference type="SUPFAM" id="SSF141868">
    <property type="entry name" value="EAL domain-like"/>
    <property type="match status" value="1"/>
</dbReference>
<evidence type="ECO:0000259" key="7">
    <source>
        <dbReference type="PROSITE" id="PS50883"/>
    </source>
</evidence>
<organism evidence="10 11">
    <name type="scientific">Marinobacterium nitratireducens</name>
    <dbReference type="NCBI Taxonomy" id="518897"/>
    <lineage>
        <taxon>Bacteria</taxon>
        <taxon>Pseudomonadati</taxon>
        <taxon>Pseudomonadota</taxon>
        <taxon>Gammaproteobacteria</taxon>
        <taxon>Oceanospirillales</taxon>
        <taxon>Oceanospirillaceae</taxon>
        <taxon>Marinobacterium</taxon>
    </lineage>
</organism>
<dbReference type="CDD" id="cd01948">
    <property type="entry name" value="EAL"/>
    <property type="match status" value="1"/>
</dbReference>
<name>A0A918DWG7_9GAMM</name>
<dbReference type="PROSITE" id="PS50112">
    <property type="entry name" value="PAS"/>
    <property type="match status" value="1"/>
</dbReference>
<dbReference type="PROSITE" id="PS50887">
    <property type="entry name" value="GGDEF"/>
    <property type="match status" value="1"/>
</dbReference>
<dbReference type="SUPFAM" id="SSF55073">
    <property type="entry name" value="Nucleotide cyclase"/>
    <property type="match status" value="1"/>
</dbReference>
<dbReference type="PROSITE" id="PS50883">
    <property type="entry name" value="EAL"/>
    <property type="match status" value="1"/>
</dbReference>
<feature type="signal peptide" evidence="4">
    <location>
        <begin position="1"/>
        <end position="17"/>
    </location>
</feature>
<dbReference type="InterPro" id="IPR052155">
    <property type="entry name" value="Biofilm_reg_signaling"/>
</dbReference>
<dbReference type="FunFam" id="3.30.70.270:FF:000001">
    <property type="entry name" value="Diguanylate cyclase domain protein"/>
    <property type="match status" value="1"/>
</dbReference>
<dbReference type="GO" id="GO:0016020">
    <property type="term" value="C:membrane"/>
    <property type="evidence" value="ECO:0007669"/>
    <property type="project" value="InterPro"/>
</dbReference>
<dbReference type="Proteomes" id="UP000599578">
    <property type="component" value="Unassembled WGS sequence"/>
</dbReference>
<dbReference type="SMART" id="SM00052">
    <property type="entry name" value="EAL"/>
    <property type="match status" value="1"/>
</dbReference>
<dbReference type="InterPro" id="IPR029787">
    <property type="entry name" value="Nucleotide_cyclase"/>
</dbReference>
<comment type="cofactor">
    <cofactor evidence="1">
        <name>Mg(2+)</name>
        <dbReference type="ChEBI" id="CHEBI:18420"/>
    </cofactor>
</comment>
<feature type="domain" description="HAMP" evidence="8">
    <location>
        <begin position="180"/>
        <end position="233"/>
    </location>
</feature>
<evidence type="ECO:0000256" key="1">
    <source>
        <dbReference type="ARBA" id="ARBA00001946"/>
    </source>
</evidence>
<keyword evidence="3" id="KW-1133">Transmembrane helix</keyword>
<dbReference type="NCBIfam" id="TIGR00229">
    <property type="entry name" value="sensory_box"/>
    <property type="match status" value="2"/>
</dbReference>
<dbReference type="InterPro" id="IPR000700">
    <property type="entry name" value="PAS-assoc_C"/>
</dbReference>
<evidence type="ECO:0000256" key="4">
    <source>
        <dbReference type="SAM" id="SignalP"/>
    </source>
</evidence>
<proteinExistence type="predicted"/>
<dbReference type="SMART" id="SM00267">
    <property type="entry name" value="GGDEF"/>
    <property type="match status" value="1"/>
</dbReference>
<dbReference type="GO" id="GO:0007165">
    <property type="term" value="P:signal transduction"/>
    <property type="evidence" value="ECO:0007669"/>
    <property type="project" value="InterPro"/>
</dbReference>
<dbReference type="Pfam" id="PF00672">
    <property type="entry name" value="HAMP"/>
    <property type="match status" value="1"/>
</dbReference>
<evidence type="ECO:0000256" key="3">
    <source>
        <dbReference type="SAM" id="Phobius"/>
    </source>
</evidence>
<feature type="domain" description="PAS" evidence="5">
    <location>
        <begin position="252"/>
        <end position="323"/>
    </location>
</feature>
<dbReference type="EMBL" id="BMLT01000009">
    <property type="protein sequence ID" value="GGO85684.1"/>
    <property type="molecule type" value="Genomic_DNA"/>
</dbReference>
<dbReference type="InterPro" id="IPR035965">
    <property type="entry name" value="PAS-like_dom_sf"/>
</dbReference>
<comment type="caution">
    <text evidence="10">The sequence shown here is derived from an EMBL/GenBank/DDBJ whole genome shotgun (WGS) entry which is preliminary data.</text>
</comment>
<dbReference type="Gene3D" id="3.30.450.20">
    <property type="entry name" value="PAS domain"/>
    <property type="match status" value="2"/>
</dbReference>
<dbReference type="InterPro" id="IPR035919">
    <property type="entry name" value="EAL_sf"/>
</dbReference>
<feature type="compositionally biased region" description="Basic residues" evidence="2">
    <location>
        <begin position="930"/>
        <end position="942"/>
    </location>
</feature>
<dbReference type="CDD" id="cd00130">
    <property type="entry name" value="PAS"/>
    <property type="match status" value="1"/>
</dbReference>
<sequence>MKVGTRLMLLATLAATAAFSGWVANQWSAARSASAMQQLQYANTVQHSVTRLNTRFGLYLSLHDERSLAEWRQAQQRLPSILAQRPESQSRYISSIRYQSNTLAQLSPLIGREAHDSPGQVQLASRIYATLQNMTDDALRLAATAEQRIQEASEQGRLISLGLMITLTLVLVLIAFPLANGLKSRLDRMRLQMQRVTAGNLWLSLDEHHKNDELGELARGFDTMLSRLRSTTVSVDQLNEEVERQTATLKQQQEYLQTLIEAEPACVLTIDRDDRILSLNSAGARMLRIDTDSAIGIRFGERFVAQEDRAAFATLIANAFDGQGGNLEYRLHRPYARQEAWLQTYAVPFYDRNGHAECIITVSHDISNRIREERRVREARSFLQNIVDSVGDAIVVRDIDCKVRLINRAARDSEPGHPCKQPLPKNLAASGHSAAQRMLMGSGRTAEVCTYMGHDGEWRHIERIATPLTQPDGTLNGVIELYRDITENTRLLRELHEEQARLKQLAHHDLLTGLPNRTLFIDRLEQTLLRARREQQRFALLFIDLDRFKEINDSLGHQAGDSVLRMAAQRLSQTIRASDTLARLGGDEFTVIMSPLPNNDDAALLAQKLIKCIEPPYQVDSHRLFITTSVGISVYPHDGNTTESLISAADAAMYKAKDDGKNVYRYYSQQLTRRAMEQVSLASELHRALMQDEFEVHYQPQFDLNSLAPIGMEALVRWQHPTEGLLMPARFLPIAEGSGLIVRIGNLVIDRVMQQTRIWHEQGLDPGVIAINLSGRQVDNERQLEWLEQRLERHRCRPEWFELEVTEDFLMQNPERAIAMFRRLRLLGFELAIDDFGTGFSSLSYLKTLPLTRLKIDRAFIDGLPGDSDDQAITRTIIALGQNLGLKVIAEGVETRAQLDFLRQCDCNEVQGFLLGKPQPPQSISASLRARGRDKRPRPLPS</sequence>
<feature type="domain" description="EAL" evidence="7">
    <location>
        <begin position="678"/>
        <end position="932"/>
    </location>
</feature>
<dbReference type="InterPro" id="IPR043128">
    <property type="entry name" value="Rev_trsase/Diguanyl_cyclase"/>
</dbReference>
<dbReference type="Pfam" id="PF08448">
    <property type="entry name" value="PAS_4"/>
    <property type="match status" value="2"/>
</dbReference>
<dbReference type="Gene3D" id="6.10.340.10">
    <property type="match status" value="1"/>
</dbReference>
<dbReference type="CDD" id="cd01949">
    <property type="entry name" value="GGDEF"/>
    <property type="match status" value="1"/>
</dbReference>
<dbReference type="PANTHER" id="PTHR44757:SF2">
    <property type="entry name" value="BIOFILM ARCHITECTURE MAINTENANCE PROTEIN MBAA"/>
    <property type="match status" value="1"/>
</dbReference>
<dbReference type="Gene3D" id="3.30.70.270">
    <property type="match status" value="1"/>
</dbReference>